<keyword evidence="7 12" id="KW-0418">Kinase</keyword>
<dbReference type="PRINTS" id="PR00344">
    <property type="entry name" value="BCTRLSENSOR"/>
</dbReference>
<dbReference type="InterPro" id="IPR036890">
    <property type="entry name" value="HATPase_C_sf"/>
</dbReference>
<dbReference type="SMART" id="SM00388">
    <property type="entry name" value="HisKA"/>
    <property type="match status" value="1"/>
</dbReference>
<dbReference type="PANTHER" id="PTHR45436:SF16">
    <property type="entry name" value="HISTIDINE KINASE"/>
    <property type="match status" value="1"/>
</dbReference>
<organism evidence="12 13">
    <name type="scientific">Cognatilysobacter lacus</name>
    <dbReference type="NCBI Taxonomy" id="1643323"/>
    <lineage>
        <taxon>Bacteria</taxon>
        <taxon>Pseudomonadati</taxon>
        <taxon>Pseudomonadota</taxon>
        <taxon>Gammaproteobacteria</taxon>
        <taxon>Lysobacterales</taxon>
        <taxon>Lysobacteraceae</taxon>
        <taxon>Cognatilysobacter</taxon>
    </lineage>
</organism>
<dbReference type="Gene3D" id="1.10.287.130">
    <property type="match status" value="1"/>
</dbReference>
<dbReference type="SMART" id="SM00387">
    <property type="entry name" value="HATPase_c"/>
    <property type="match status" value="1"/>
</dbReference>
<reference evidence="12 13" key="1">
    <citation type="submission" date="2019-08" db="EMBL/GenBank/DDBJ databases">
        <title>Draft genome sequence of Lysobacter sp. UKS-15.</title>
        <authorList>
            <person name="Im W.-T."/>
        </authorList>
    </citation>
    <scope>NUCLEOTIDE SEQUENCE [LARGE SCALE GENOMIC DNA]</scope>
    <source>
        <strain evidence="12 13">UKS-15</strain>
    </source>
</reference>
<dbReference type="CDD" id="cd00082">
    <property type="entry name" value="HisKA"/>
    <property type="match status" value="1"/>
</dbReference>
<dbReference type="InterPro" id="IPR036097">
    <property type="entry name" value="HisK_dim/P_sf"/>
</dbReference>
<dbReference type="PROSITE" id="PS50109">
    <property type="entry name" value="HIS_KIN"/>
    <property type="match status" value="1"/>
</dbReference>
<evidence type="ECO:0000256" key="4">
    <source>
        <dbReference type="ARBA" id="ARBA00022553"/>
    </source>
</evidence>
<protein>
    <recommendedName>
        <fullName evidence="3">histidine kinase</fullName>
        <ecNumber evidence="3">2.7.13.3</ecNumber>
    </recommendedName>
</protein>
<dbReference type="InterPro" id="IPR003594">
    <property type="entry name" value="HATPase_dom"/>
</dbReference>
<evidence type="ECO:0000256" key="3">
    <source>
        <dbReference type="ARBA" id="ARBA00012438"/>
    </source>
</evidence>
<dbReference type="SUPFAM" id="SSF55874">
    <property type="entry name" value="ATPase domain of HSP90 chaperone/DNA topoisomerase II/histidine kinase"/>
    <property type="match status" value="1"/>
</dbReference>
<dbReference type="RefSeq" id="WP_149352632.1">
    <property type="nucleotide sequence ID" value="NZ_VTRV01000056.1"/>
</dbReference>
<dbReference type="OrthoDB" id="9121563at2"/>
<dbReference type="Gene3D" id="3.30.565.10">
    <property type="entry name" value="Histidine kinase-like ATPase, C-terminal domain"/>
    <property type="match status" value="1"/>
</dbReference>
<comment type="caution">
    <text evidence="12">The sequence shown here is derived from an EMBL/GenBank/DDBJ whole genome shotgun (WGS) entry which is preliminary data.</text>
</comment>
<dbReference type="InterPro" id="IPR005467">
    <property type="entry name" value="His_kinase_dom"/>
</dbReference>
<dbReference type="InterPro" id="IPR003661">
    <property type="entry name" value="HisK_dim/P_dom"/>
</dbReference>
<keyword evidence="8 10" id="KW-1133">Transmembrane helix</keyword>
<sequence>MPQGLPRKIKIAFVVQALAASLVMALGIACAGIGVRHSLLRARLASEAADAWAQVAAQPNAPLAHNSRMSTYFLPARAARSAIPAELRALSPGYHVPFWGAPAVIVQQRPAGTIYLSFDPSFSDAVVFWTGGLSLLIALFVTYASAWLTYRTSKRMVAPVSWLASVVARWDPLTPNTSPLSPHNLPVDAGLEVRRLAHALRGMAARVTDFIDRERRFTRDASHELRTPLTVIRVASDIMASDPDVPERSRRAVTRIQRAGHDMQAVIDAFFILARDAEMDAERERFDVHEVVAHEVEIARAQVGDRPLEVRMIDEGGGVLDAPRRVLSLMLGNLLSNAVRFTEAGSVDVVLRPDRIEVRDTGVGMSDETLAKAFDAFYRHDRDAEGDGMGIGLSIVRRLGERFGWPVELQSAPGRGTVATIQLLR</sequence>
<dbReference type="AlphaFoldDB" id="A0A5D8Z7H7"/>
<evidence type="ECO:0000256" key="2">
    <source>
        <dbReference type="ARBA" id="ARBA00004370"/>
    </source>
</evidence>
<accession>A0A5D8Z7H7</accession>
<evidence type="ECO:0000259" key="11">
    <source>
        <dbReference type="PROSITE" id="PS50109"/>
    </source>
</evidence>
<dbReference type="SUPFAM" id="SSF47384">
    <property type="entry name" value="Homodimeric domain of signal transducing histidine kinase"/>
    <property type="match status" value="1"/>
</dbReference>
<evidence type="ECO:0000256" key="7">
    <source>
        <dbReference type="ARBA" id="ARBA00022777"/>
    </source>
</evidence>
<dbReference type="Pfam" id="PF00512">
    <property type="entry name" value="HisKA"/>
    <property type="match status" value="1"/>
</dbReference>
<dbReference type="GO" id="GO:0005886">
    <property type="term" value="C:plasma membrane"/>
    <property type="evidence" value="ECO:0007669"/>
    <property type="project" value="TreeGrafter"/>
</dbReference>
<dbReference type="Pfam" id="PF02518">
    <property type="entry name" value="HATPase_c"/>
    <property type="match status" value="1"/>
</dbReference>
<evidence type="ECO:0000256" key="1">
    <source>
        <dbReference type="ARBA" id="ARBA00000085"/>
    </source>
</evidence>
<dbReference type="Proteomes" id="UP000323164">
    <property type="component" value="Unassembled WGS sequence"/>
</dbReference>
<keyword evidence="5" id="KW-0808">Transferase</keyword>
<keyword evidence="9 10" id="KW-0472">Membrane</keyword>
<feature type="transmembrane region" description="Helical" evidence="10">
    <location>
        <begin position="126"/>
        <end position="148"/>
    </location>
</feature>
<evidence type="ECO:0000256" key="10">
    <source>
        <dbReference type="SAM" id="Phobius"/>
    </source>
</evidence>
<name>A0A5D8Z7H7_9GAMM</name>
<gene>
    <name evidence="12" type="ORF">FW784_06965</name>
</gene>
<comment type="catalytic activity">
    <reaction evidence="1">
        <text>ATP + protein L-histidine = ADP + protein N-phospho-L-histidine.</text>
        <dbReference type="EC" id="2.7.13.3"/>
    </reaction>
</comment>
<dbReference type="EC" id="2.7.13.3" evidence="3"/>
<dbReference type="InterPro" id="IPR050428">
    <property type="entry name" value="TCS_sensor_his_kinase"/>
</dbReference>
<feature type="transmembrane region" description="Helical" evidence="10">
    <location>
        <begin position="12"/>
        <end position="35"/>
    </location>
</feature>
<dbReference type="EMBL" id="VTRV01000056">
    <property type="protein sequence ID" value="TZF90033.1"/>
    <property type="molecule type" value="Genomic_DNA"/>
</dbReference>
<keyword evidence="6 10" id="KW-0812">Transmembrane</keyword>
<evidence type="ECO:0000313" key="13">
    <source>
        <dbReference type="Proteomes" id="UP000323164"/>
    </source>
</evidence>
<dbReference type="PROSITE" id="PS51257">
    <property type="entry name" value="PROKAR_LIPOPROTEIN"/>
    <property type="match status" value="1"/>
</dbReference>
<dbReference type="PANTHER" id="PTHR45436">
    <property type="entry name" value="SENSOR HISTIDINE KINASE YKOH"/>
    <property type="match status" value="1"/>
</dbReference>
<evidence type="ECO:0000256" key="6">
    <source>
        <dbReference type="ARBA" id="ARBA00022692"/>
    </source>
</evidence>
<keyword evidence="4" id="KW-0597">Phosphoprotein</keyword>
<keyword evidence="13" id="KW-1185">Reference proteome</keyword>
<proteinExistence type="predicted"/>
<comment type="subcellular location">
    <subcellularLocation>
        <location evidence="2">Membrane</location>
    </subcellularLocation>
</comment>
<dbReference type="GO" id="GO:0000155">
    <property type="term" value="F:phosphorelay sensor kinase activity"/>
    <property type="evidence" value="ECO:0007669"/>
    <property type="project" value="InterPro"/>
</dbReference>
<evidence type="ECO:0000256" key="8">
    <source>
        <dbReference type="ARBA" id="ARBA00022989"/>
    </source>
</evidence>
<dbReference type="InterPro" id="IPR004358">
    <property type="entry name" value="Sig_transdc_His_kin-like_C"/>
</dbReference>
<evidence type="ECO:0000256" key="5">
    <source>
        <dbReference type="ARBA" id="ARBA00022679"/>
    </source>
</evidence>
<evidence type="ECO:0000256" key="9">
    <source>
        <dbReference type="ARBA" id="ARBA00023136"/>
    </source>
</evidence>
<feature type="domain" description="Histidine kinase" evidence="11">
    <location>
        <begin position="220"/>
        <end position="425"/>
    </location>
</feature>
<evidence type="ECO:0000313" key="12">
    <source>
        <dbReference type="EMBL" id="TZF90033.1"/>
    </source>
</evidence>